<evidence type="ECO:0000256" key="5">
    <source>
        <dbReference type="ARBA" id="ARBA00047846"/>
    </source>
</evidence>
<dbReference type="SUPFAM" id="SSF55681">
    <property type="entry name" value="Class II aaRS and biotin synthetases"/>
    <property type="match status" value="1"/>
</dbReference>
<dbReference type="EC" id="6.3.4.15" evidence="6"/>
<keyword evidence="6" id="KW-0805">Transcription regulation</keyword>
<dbReference type="Gene3D" id="2.30.30.100">
    <property type="match status" value="1"/>
</dbReference>
<gene>
    <name evidence="6" type="primary">birA</name>
    <name evidence="8" type="ORF">SAMN05216339_10539</name>
</gene>
<dbReference type="InterPro" id="IPR030855">
    <property type="entry name" value="Bifunct_BirA"/>
</dbReference>
<proteinExistence type="inferred from homology"/>
<name>A0A1I7HIY8_9PROT</name>
<dbReference type="Pfam" id="PF03099">
    <property type="entry name" value="BPL_LplA_LipB"/>
    <property type="match status" value="1"/>
</dbReference>
<dbReference type="GO" id="GO:0005737">
    <property type="term" value="C:cytoplasm"/>
    <property type="evidence" value="ECO:0007669"/>
    <property type="project" value="TreeGrafter"/>
</dbReference>
<evidence type="ECO:0000256" key="6">
    <source>
        <dbReference type="HAMAP-Rule" id="MF_00978"/>
    </source>
</evidence>
<comment type="function">
    <text evidence="6">Acts both as a biotin--[acetyl-CoA-carboxylase] ligase and a repressor.</text>
</comment>
<dbReference type="AlphaFoldDB" id="A0A1I7HIY8"/>
<evidence type="ECO:0000256" key="2">
    <source>
        <dbReference type="ARBA" id="ARBA00022741"/>
    </source>
</evidence>
<dbReference type="Pfam" id="PF02237">
    <property type="entry name" value="BPL_C"/>
    <property type="match status" value="1"/>
</dbReference>
<dbReference type="InterPro" id="IPR036388">
    <property type="entry name" value="WH-like_DNA-bd_sf"/>
</dbReference>
<dbReference type="PANTHER" id="PTHR12835">
    <property type="entry name" value="BIOTIN PROTEIN LIGASE"/>
    <property type="match status" value="1"/>
</dbReference>
<dbReference type="EMBL" id="FPBL01000005">
    <property type="protein sequence ID" value="SFU60549.1"/>
    <property type="molecule type" value="Genomic_DNA"/>
</dbReference>
<dbReference type="InterPro" id="IPR004408">
    <property type="entry name" value="Biotin_CoA_COase_ligase"/>
</dbReference>
<evidence type="ECO:0000256" key="3">
    <source>
        <dbReference type="ARBA" id="ARBA00022840"/>
    </source>
</evidence>
<evidence type="ECO:0000256" key="4">
    <source>
        <dbReference type="ARBA" id="ARBA00023267"/>
    </source>
</evidence>
<dbReference type="OrthoDB" id="9807064at2"/>
<feature type="binding site" evidence="6">
    <location>
        <position position="190"/>
    </location>
    <ligand>
        <name>biotin</name>
        <dbReference type="ChEBI" id="CHEBI:57586"/>
    </ligand>
</feature>
<feature type="binding site" evidence="6">
    <location>
        <begin position="91"/>
        <end position="93"/>
    </location>
    <ligand>
        <name>biotin</name>
        <dbReference type="ChEBI" id="CHEBI:57586"/>
    </ligand>
</feature>
<dbReference type="GO" id="GO:0003677">
    <property type="term" value="F:DNA binding"/>
    <property type="evidence" value="ECO:0007669"/>
    <property type="project" value="UniProtKB-UniRule"/>
</dbReference>
<feature type="binding site" evidence="6">
    <location>
        <position position="119"/>
    </location>
    <ligand>
        <name>biotin</name>
        <dbReference type="ChEBI" id="CHEBI:57586"/>
    </ligand>
</feature>
<dbReference type="Proteomes" id="UP000183926">
    <property type="component" value="Unassembled WGS sequence"/>
</dbReference>
<keyword evidence="4 6" id="KW-0092">Biotin</keyword>
<dbReference type="Gene3D" id="3.30.930.10">
    <property type="entry name" value="Bira Bifunctional Protein, Domain 2"/>
    <property type="match status" value="1"/>
</dbReference>
<dbReference type="InterPro" id="IPR045864">
    <property type="entry name" value="aa-tRNA-synth_II/BPL/LPL"/>
</dbReference>
<accession>A0A1I7HIY8</accession>
<dbReference type="PROSITE" id="PS51733">
    <property type="entry name" value="BPL_LPL_CATALYTIC"/>
    <property type="match status" value="1"/>
</dbReference>
<keyword evidence="3 6" id="KW-0067">ATP-binding</keyword>
<feature type="DNA-binding region" description="H-T-H motif" evidence="6">
    <location>
        <begin position="20"/>
        <end position="39"/>
    </location>
</feature>
<comment type="similarity">
    <text evidence="6">Belongs to the biotin--protein ligase family.</text>
</comment>
<feature type="binding site" evidence="6">
    <location>
        <begin position="123"/>
        <end position="125"/>
    </location>
    <ligand>
        <name>biotin</name>
        <dbReference type="ChEBI" id="CHEBI:57586"/>
    </ligand>
</feature>
<dbReference type="GO" id="GO:0006355">
    <property type="term" value="P:regulation of DNA-templated transcription"/>
    <property type="evidence" value="ECO:0007669"/>
    <property type="project" value="UniProtKB-UniRule"/>
</dbReference>
<dbReference type="InterPro" id="IPR013196">
    <property type="entry name" value="HTH_11"/>
</dbReference>
<dbReference type="InterPro" id="IPR003142">
    <property type="entry name" value="BPL_C"/>
</dbReference>
<protein>
    <recommendedName>
        <fullName evidence="6">Bifunctional ligase/repressor BirA</fullName>
    </recommendedName>
    <alternativeName>
        <fullName evidence="6">Biotin--[acetyl-CoA-carboxylase] ligase</fullName>
        <ecNumber evidence="6">6.3.4.15</ecNumber>
    </alternativeName>
    <alternativeName>
        <fullName evidence="6">Biotin--protein ligase</fullName>
    </alternativeName>
    <alternativeName>
        <fullName evidence="6">Biotin-[acetyl-CoA carboxylase] synthetase</fullName>
    </alternativeName>
</protein>
<keyword evidence="6" id="KW-0238">DNA-binding</keyword>
<organism evidence="8 9">
    <name type="scientific">Nitrosomonas eutropha</name>
    <dbReference type="NCBI Taxonomy" id="916"/>
    <lineage>
        <taxon>Bacteria</taxon>
        <taxon>Pseudomonadati</taxon>
        <taxon>Pseudomonadota</taxon>
        <taxon>Betaproteobacteria</taxon>
        <taxon>Nitrosomonadales</taxon>
        <taxon>Nitrosomonadaceae</taxon>
        <taxon>Nitrosomonas</taxon>
    </lineage>
</organism>
<evidence type="ECO:0000313" key="8">
    <source>
        <dbReference type="EMBL" id="SFU60549.1"/>
    </source>
</evidence>
<keyword evidence="6" id="KW-0678">Repressor</keyword>
<keyword evidence="1 6" id="KW-0436">Ligase</keyword>
<sequence length="329" mass="35946">MNPFAFTILRMLSDGNYHSGTALGQALNVSRTSISNALSDLDCYGLVIHRIRGRGYRWLNPAQWLDSEQIRHYLAEYADSIQIEIVEVVESTNSLLLQRVIDQGASAGRLKQVLATELQTQGRGRRGRTWISGLGDSLTFSVLWPSQCAVNVLSGLSLAVGVAIVRALTLFGIRDIALKWPNDVLSDYNKLAGVLIELHGDMLSPGTVIIGIGLNLRLSNVTKAQIDQKVTDVASVAGQMPDRNRLLAILLKELVKILDTFEQHGFEPFAEEWERYHAYQDKAVRISLPDGAIKNGIAIGVAPDGALQINTPAGVVQLRSGEVSLRGLI</sequence>
<dbReference type="InterPro" id="IPR008988">
    <property type="entry name" value="Transcriptional_repressor_C"/>
</dbReference>
<dbReference type="GO" id="GO:0004077">
    <property type="term" value="F:biotin--[biotin carboxyl-carrier protein] ligase activity"/>
    <property type="evidence" value="ECO:0007669"/>
    <property type="project" value="UniProtKB-UniRule"/>
</dbReference>
<evidence type="ECO:0000313" key="9">
    <source>
        <dbReference type="Proteomes" id="UP000183926"/>
    </source>
</evidence>
<feature type="domain" description="BPL/LPL catalytic" evidence="7">
    <location>
        <begin position="86"/>
        <end position="262"/>
    </location>
</feature>
<dbReference type="SUPFAM" id="SSF46785">
    <property type="entry name" value="Winged helix' DNA-binding domain"/>
    <property type="match status" value="1"/>
</dbReference>
<dbReference type="CDD" id="cd16442">
    <property type="entry name" value="BPL"/>
    <property type="match status" value="1"/>
</dbReference>
<dbReference type="InterPro" id="IPR036390">
    <property type="entry name" value="WH_DNA-bd_sf"/>
</dbReference>
<dbReference type="PANTHER" id="PTHR12835:SF5">
    <property type="entry name" value="BIOTIN--PROTEIN LIGASE"/>
    <property type="match status" value="1"/>
</dbReference>
<dbReference type="NCBIfam" id="TIGR00121">
    <property type="entry name" value="birA_ligase"/>
    <property type="match status" value="1"/>
</dbReference>
<dbReference type="HAMAP" id="MF_00978">
    <property type="entry name" value="Bifunct_BirA"/>
    <property type="match status" value="1"/>
</dbReference>
<dbReference type="GO" id="GO:0005524">
    <property type="term" value="F:ATP binding"/>
    <property type="evidence" value="ECO:0007669"/>
    <property type="project" value="UniProtKB-UniRule"/>
</dbReference>
<dbReference type="Pfam" id="PF08279">
    <property type="entry name" value="HTH_11"/>
    <property type="match status" value="1"/>
</dbReference>
<comment type="catalytic activity">
    <reaction evidence="5 6">
        <text>biotin + L-lysyl-[protein] + ATP = N(6)-biotinyl-L-lysyl-[protein] + AMP + diphosphate + H(+)</text>
        <dbReference type="Rhea" id="RHEA:11756"/>
        <dbReference type="Rhea" id="RHEA-COMP:9752"/>
        <dbReference type="Rhea" id="RHEA-COMP:10505"/>
        <dbReference type="ChEBI" id="CHEBI:15378"/>
        <dbReference type="ChEBI" id="CHEBI:29969"/>
        <dbReference type="ChEBI" id="CHEBI:30616"/>
        <dbReference type="ChEBI" id="CHEBI:33019"/>
        <dbReference type="ChEBI" id="CHEBI:57586"/>
        <dbReference type="ChEBI" id="CHEBI:83144"/>
        <dbReference type="ChEBI" id="CHEBI:456215"/>
        <dbReference type="EC" id="6.3.4.15"/>
    </reaction>
</comment>
<dbReference type="RefSeq" id="WP_074928309.1">
    <property type="nucleotide sequence ID" value="NZ_FPBL01000005.1"/>
</dbReference>
<dbReference type="Gene3D" id="1.10.10.10">
    <property type="entry name" value="Winged helix-like DNA-binding domain superfamily/Winged helix DNA-binding domain"/>
    <property type="match status" value="1"/>
</dbReference>
<reference evidence="8 9" key="1">
    <citation type="submission" date="2016-10" db="EMBL/GenBank/DDBJ databases">
        <authorList>
            <person name="de Groot N.N."/>
        </authorList>
    </citation>
    <scope>NUCLEOTIDE SEQUENCE [LARGE SCALE GENOMIC DNA]</scope>
    <source>
        <strain evidence="8 9">Nm24</strain>
    </source>
</reference>
<dbReference type="InterPro" id="IPR004143">
    <property type="entry name" value="BPL_LPL_catalytic"/>
</dbReference>
<evidence type="ECO:0000259" key="7">
    <source>
        <dbReference type="PROSITE" id="PS51733"/>
    </source>
</evidence>
<evidence type="ECO:0000256" key="1">
    <source>
        <dbReference type="ARBA" id="ARBA00022598"/>
    </source>
</evidence>
<keyword evidence="2 6" id="KW-0547">Nucleotide-binding</keyword>
<dbReference type="SUPFAM" id="SSF50037">
    <property type="entry name" value="C-terminal domain of transcriptional repressors"/>
    <property type="match status" value="1"/>
</dbReference>
<keyword evidence="6" id="KW-0804">Transcription</keyword>